<accession>A0ABM5MF76</accession>
<dbReference type="Pfam" id="PF13545">
    <property type="entry name" value="HTH_Crp_2"/>
    <property type="match status" value="1"/>
</dbReference>
<dbReference type="Pfam" id="PF00027">
    <property type="entry name" value="cNMP_binding"/>
    <property type="match status" value="1"/>
</dbReference>
<dbReference type="SMART" id="SM00419">
    <property type="entry name" value="HTH_CRP"/>
    <property type="match status" value="1"/>
</dbReference>
<evidence type="ECO:0000256" key="2">
    <source>
        <dbReference type="ARBA" id="ARBA00023125"/>
    </source>
</evidence>
<dbReference type="SUPFAM" id="SSF51206">
    <property type="entry name" value="cAMP-binding domain-like"/>
    <property type="match status" value="1"/>
</dbReference>
<feature type="domain" description="HTH crp-type" evidence="6">
    <location>
        <begin position="136"/>
        <end position="209"/>
    </location>
</feature>
<dbReference type="Gene3D" id="2.60.120.10">
    <property type="entry name" value="Jelly Rolls"/>
    <property type="match status" value="1"/>
</dbReference>
<evidence type="ECO:0000313" key="8">
    <source>
        <dbReference type="Proteomes" id="UP000005636"/>
    </source>
</evidence>
<dbReference type="Proteomes" id="UP000005636">
    <property type="component" value="Chromosome"/>
</dbReference>
<dbReference type="CDD" id="cd00092">
    <property type="entry name" value="HTH_CRP"/>
    <property type="match status" value="1"/>
</dbReference>
<keyword evidence="4" id="KW-0804">Transcription</keyword>
<dbReference type="SMART" id="SM00100">
    <property type="entry name" value="cNMP"/>
    <property type="match status" value="1"/>
</dbReference>
<dbReference type="InterPro" id="IPR018490">
    <property type="entry name" value="cNMP-bd_dom_sf"/>
</dbReference>
<dbReference type="PROSITE" id="PS50042">
    <property type="entry name" value="CNMP_BINDING_3"/>
    <property type="match status" value="1"/>
</dbReference>
<keyword evidence="1" id="KW-0805">Transcription regulation</keyword>
<proteinExistence type="predicted"/>
<dbReference type="InterPro" id="IPR036388">
    <property type="entry name" value="WH-like_DNA-bd_sf"/>
</dbReference>
<sequence>MNEIESREWQKWLTSLGRDLRLEKGTYLFQEGEKADDIYYIQSGKIQISKMDMDGRELALRICSEGDLIGELTLFCPGARYMLTAKALEDSVVSAIPRERLEQELANNPKLAIEFMKWMSLHFRKTQTKFRDLILHGKKGALYSTLIRLCNSYGVMKEDGILIDVPLTNQELANFCGTAREVVNRMLGDLRKKGVISVQKGKIRVHNLQYLRDEISCEGCPPELCRID</sequence>
<organism evidence="7 8">
    <name type="scientific">Geobacillus thermoleovorans CCB_US3_UF5</name>
    <dbReference type="NCBI Taxonomy" id="1111068"/>
    <lineage>
        <taxon>Bacteria</taxon>
        <taxon>Bacillati</taxon>
        <taxon>Bacillota</taxon>
        <taxon>Bacilli</taxon>
        <taxon>Bacillales</taxon>
        <taxon>Anoxybacillaceae</taxon>
        <taxon>Geobacillus</taxon>
        <taxon>Geobacillus thermoleovorans group</taxon>
    </lineage>
</organism>
<dbReference type="PRINTS" id="PR00034">
    <property type="entry name" value="HTHCRP"/>
</dbReference>
<dbReference type="PANTHER" id="PTHR24567:SF74">
    <property type="entry name" value="HTH-TYPE TRANSCRIPTIONAL REGULATOR ARCR"/>
    <property type="match status" value="1"/>
</dbReference>
<dbReference type="InterPro" id="IPR036390">
    <property type="entry name" value="WH_DNA-bd_sf"/>
</dbReference>
<keyword evidence="3" id="KW-0010">Activator</keyword>
<dbReference type="Gene3D" id="1.10.10.10">
    <property type="entry name" value="Winged helix-like DNA-binding domain superfamily/Winged helix DNA-binding domain"/>
    <property type="match status" value="1"/>
</dbReference>
<dbReference type="InterPro" id="IPR014710">
    <property type="entry name" value="RmlC-like_jellyroll"/>
</dbReference>
<dbReference type="PROSITE" id="PS51063">
    <property type="entry name" value="HTH_CRP_2"/>
    <property type="match status" value="1"/>
</dbReference>
<keyword evidence="8" id="KW-1185">Reference proteome</keyword>
<gene>
    <name evidence="7" type="ORF">GTCCBUS3UF5_9420</name>
</gene>
<evidence type="ECO:0000256" key="3">
    <source>
        <dbReference type="ARBA" id="ARBA00023159"/>
    </source>
</evidence>
<dbReference type="InterPro" id="IPR012318">
    <property type="entry name" value="HTH_CRP"/>
</dbReference>
<protein>
    <submittedName>
        <fullName evidence="7">Anaerobic regulatory protein</fullName>
    </submittedName>
</protein>
<reference evidence="7 8" key="1">
    <citation type="submission" date="2011-11" db="EMBL/GenBank/DDBJ databases">
        <title>Complete genome sequence of thermophilic Geobacillus thermoleovorans CCB_US3_UF5.</title>
        <authorList>
            <person name="Muhd Sakaff M.K.L."/>
            <person name="Abdul Rahman A.Y."/>
            <person name="Saito J.A."/>
            <person name="Hou S."/>
            <person name="Alam M."/>
        </authorList>
    </citation>
    <scope>NUCLEOTIDE SEQUENCE [LARGE SCALE GENOMIC DNA]</scope>
    <source>
        <strain evidence="7 8">CCB_US3_UF5</strain>
    </source>
</reference>
<dbReference type="PANTHER" id="PTHR24567">
    <property type="entry name" value="CRP FAMILY TRANSCRIPTIONAL REGULATORY PROTEIN"/>
    <property type="match status" value="1"/>
</dbReference>
<feature type="domain" description="Cyclic nucleotide-binding" evidence="5">
    <location>
        <begin position="1"/>
        <end position="105"/>
    </location>
</feature>
<evidence type="ECO:0000259" key="6">
    <source>
        <dbReference type="PROSITE" id="PS51063"/>
    </source>
</evidence>
<dbReference type="RefSeq" id="WP_014195154.1">
    <property type="nucleotide sequence ID" value="NC_016593.1"/>
</dbReference>
<evidence type="ECO:0000313" key="7">
    <source>
        <dbReference type="EMBL" id="AEV18263.1"/>
    </source>
</evidence>
<keyword evidence="2" id="KW-0238">DNA-binding</keyword>
<evidence type="ECO:0000256" key="1">
    <source>
        <dbReference type="ARBA" id="ARBA00023015"/>
    </source>
</evidence>
<dbReference type="SUPFAM" id="SSF46785">
    <property type="entry name" value="Winged helix' DNA-binding domain"/>
    <property type="match status" value="1"/>
</dbReference>
<dbReference type="InterPro" id="IPR000595">
    <property type="entry name" value="cNMP-bd_dom"/>
</dbReference>
<evidence type="ECO:0000259" key="5">
    <source>
        <dbReference type="PROSITE" id="PS50042"/>
    </source>
</evidence>
<dbReference type="CDD" id="cd00038">
    <property type="entry name" value="CAP_ED"/>
    <property type="match status" value="1"/>
</dbReference>
<name>A0ABM5MF76_GEOTH</name>
<dbReference type="EMBL" id="CP003125">
    <property type="protein sequence ID" value="AEV18263.1"/>
    <property type="molecule type" value="Genomic_DNA"/>
</dbReference>
<evidence type="ECO:0000256" key="4">
    <source>
        <dbReference type="ARBA" id="ARBA00023163"/>
    </source>
</evidence>
<dbReference type="InterPro" id="IPR050397">
    <property type="entry name" value="Env_Response_Regulators"/>
</dbReference>